<dbReference type="Gene3D" id="3.20.20.60">
    <property type="entry name" value="Phosphoenolpyruvate-binding domains"/>
    <property type="match status" value="1"/>
</dbReference>
<dbReference type="CDD" id="cd00377">
    <property type="entry name" value="ICL_PEPM"/>
    <property type="match status" value="1"/>
</dbReference>
<name>A0A1H2EY14_9PSED</name>
<dbReference type="AlphaFoldDB" id="A0A1H2EY14"/>
<dbReference type="Proteomes" id="UP000243232">
    <property type="component" value="Chromosome I"/>
</dbReference>
<gene>
    <name evidence="2" type="ORF">SAMN05216296_1169</name>
</gene>
<sequence>MSDSQEQPQSAGKRLRQAMAATPVLPFIGVYDVFSASLAGNRYDNLFVSGFSFAASHYGLPDIGFIAWPDIVDFVQRLNTVLPKHNLLVDIDDGYCDPDVACHVVSVLEKAGAAGVVLEDQKRPRRCGHFDGKQIMDLDEYLAKLRAVLATRRDMAVIARTDTTDPDDMVRRVLAFAEAGADAVLIDGLPNLEVIREISSRVDKPFAFNQIAGGKSPAYTQTELLESGVSLIIYSTPCLFAAQTAIESALADLQADDGKLASNSIGVSGCNQQLKNNLARRDQR</sequence>
<evidence type="ECO:0000313" key="3">
    <source>
        <dbReference type="Proteomes" id="UP000243232"/>
    </source>
</evidence>
<dbReference type="PANTHER" id="PTHR42905:SF5">
    <property type="entry name" value="CARBOXYVINYL-CARBOXYPHOSPHONATE PHOSPHORYLMUTASE, CHLOROPLASTIC"/>
    <property type="match status" value="1"/>
</dbReference>
<accession>A0A1H2EY14</accession>
<evidence type="ECO:0000313" key="2">
    <source>
        <dbReference type="EMBL" id="SDU00012.1"/>
    </source>
</evidence>
<dbReference type="Pfam" id="PF13714">
    <property type="entry name" value="PEP_mutase"/>
    <property type="match status" value="1"/>
</dbReference>
<dbReference type="InterPro" id="IPR040442">
    <property type="entry name" value="Pyrv_kinase-like_dom_sf"/>
</dbReference>
<dbReference type="InterPro" id="IPR015813">
    <property type="entry name" value="Pyrv/PenolPyrv_kinase-like_dom"/>
</dbReference>
<evidence type="ECO:0000256" key="1">
    <source>
        <dbReference type="ARBA" id="ARBA00022723"/>
    </source>
</evidence>
<dbReference type="GO" id="GO:0016833">
    <property type="term" value="F:oxo-acid-lyase activity"/>
    <property type="evidence" value="ECO:0007669"/>
    <property type="project" value="UniProtKB-ARBA"/>
</dbReference>
<dbReference type="SUPFAM" id="SSF51621">
    <property type="entry name" value="Phosphoenolpyruvate/pyruvate domain"/>
    <property type="match status" value="1"/>
</dbReference>
<keyword evidence="2" id="KW-0456">Lyase</keyword>
<protein>
    <submittedName>
        <fullName evidence="2">2-Methylisocitrate lyase, PEP mutase family</fullName>
    </submittedName>
</protein>
<dbReference type="InterPro" id="IPR039556">
    <property type="entry name" value="ICL/PEPM"/>
</dbReference>
<dbReference type="STRING" id="364197.SAMN05216296_1169"/>
<dbReference type="EMBL" id="LT629785">
    <property type="protein sequence ID" value="SDU00012.1"/>
    <property type="molecule type" value="Genomic_DNA"/>
</dbReference>
<keyword evidence="1" id="KW-0479">Metal-binding</keyword>
<dbReference type="RefSeq" id="WP_090193525.1">
    <property type="nucleotide sequence ID" value="NZ_LT629785.1"/>
</dbReference>
<proteinExistence type="predicted"/>
<reference evidence="3" key="1">
    <citation type="submission" date="2016-10" db="EMBL/GenBank/DDBJ databases">
        <authorList>
            <person name="Varghese N."/>
            <person name="Submissions S."/>
        </authorList>
    </citation>
    <scope>NUCLEOTIDE SEQUENCE [LARGE SCALE GENOMIC DNA]</scope>
    <source>
        <strain evidence="3">DSM 17875</strain>
    </source>
</reference>
<dbReference type="PANTHER" id="PTHR42905">
    <property type="entry name" value="PHOSPHOENOLPYRUVATE CARBOXYLASE"/>
    <property type="match status" value="1"/>
</dbReference>
<organism evidence="2 3">
    <name type="scientific">Pseudomonas pohangensis</name>
    <dbReference type="NCBI Taxonomy" id="364197"/>
    <lineage>
        <taxon>Bacteria</taxon>
        <taxon>Pseudomonadati</taxon>
        <taxon>Pseudomonadota</taxon>
        <taxon>Gammaproteobacteria</taxon>
        <taxon>Pseudomonadales</taxon>
        <taxon>Pseudomonadaceae</taxon>
        <taxon>Pseudomonas</taxon>
    </lineage>
</organism>
<dbReference type="OrthoDB" id="9771433at2"/>
<keyword evidence="3" id="KW-1185">Reference proteome</keyword>
<dbReference type="GO" id="GO:0046872">
    <property type="term" value="F:metal ion binding"/>
    <property type="evidence" value="ECO:0007669"/>
    <property type="project" value="UniProtKB-KW"/>
</dbReference>